<protein>
    <submittedName>
        <fullName evidence="1">Uncharacterized protein</fullName>
    </submittedName>
</protein>
<dbReference type="Proteomes" id="UP000186601">
    <property type="component" value="Unassembled WGS sequence"/>
</dbReference>
<reference evidence="1 2" key="1">
    <citation type="submission" date="2018-02" db="EMBL/GenBank/DDBJ databases">
        <title>Genome sequence of the basidiomycete white-rot fungus Phlebia centrifuga.</title>
        <authorList>
            <person name="Granchi Z."/>
            <person name="Peng M."/>
            <person name="de Vries R.P."/>
            <person name="Hilden K."/>
            <person name="Makela M.R."/>
            <person name="Grigoriev I."/>
            <person name="Riley R."/>
        </authorList>
    </citation>
    <scope>NUCLEOTIDE SEQUENCE [LARGE SCALE GENOMIC DNA]</scope>
    <source>
        <strain evidence="1 2">FBCC195</strain>
    </source>
</reference>
<sequence length="176" mass="19556">MHRDGTRDCRAELDALSMAGTGRDPPVYVKAAEPEALRVELQSIEDAEFGQQLNSLAAQLSHRDPVKVPANAYDILAGLLCRIYDIYKLNDSNYQQMETNLHALLSVLKLHPPLSQDLICTQIYRVVPSTPLADTESLSGDTLVDTGESLYLDEDPTYSSLLALAYVYQDVFNPLR</sequence>
<keyword evidence="2" id="KW-1185">Reference proteome</keyword>
<comment type="caution">
    <text evidence="1">The sequence shown here is derived from an EMBL/GenBank/DDBJ whole genome shotgun (WGS) entry which is preliminary data.</text>
</comment>
<dbReference type="AlphaFoldDB" id="A0A2R6S7B8"/>
<dbReference type="EMBL" id="MLYV02000001">
    <property type="protein sequence ID" value="PSS38153.1"/>
    <property type="molecule type" value="Genomic_DNA"/>
</dbReference>
<gene>
    <name evidence="1" type="ORF">PHLCEN_2v13</name>
</gene>
<accession>A0A2R6S7B8</accession>
<evidence type="ECO:0000313" key="2">
    <source>
        <dbReference type="Proteomes" id="UP000186601"/>
    </source>
</evidence>
<organism evidence="1 2">
    <name type="scientific">Hermanssonia centrifuga</name>
    <dbReference type="NCBI Taxonomy" id="98765"/>
    <lineage>
        <taxon>Eukaryota</taxon>
        <taxon>Fungi</taxon>
        <taxon>Dikarya</taxon>
        <taxon>Basidiomycota</taxon>
        <taxon>Agaricomycotina</taxon>
        <taxon>Agaricomycetes</taxon>
        <taxon>Polyporales</taxon>
        <taxon>Meruliaceae</taxon>
        <taxon>Hermanssonia</taxon>
    </lineage>
</organism>
<proteinExistence type="predicted"/>
<name>A0A2R6S7B8_9APHY</name>
<evidence type="ECO:0000313" key="1">
    <source>
        <dbReference type="EMBL" id="PSS38153.1"/>
    </source>
</evidence>